<dbReference type="EMBL" id="JBEXAC010000002">
    <property type="protein sequence ID" value="MET6998581.1"/>
    <property type="molecule type" value="Genomic_DNA"/>
</dbReference>
<evidence type="ECO:0000313" key="4">
    <source>
        <dbReference type="EMBL" id="MET6998581.1"/>
    </source>
</evidence>
<accession>A0ABV2T6D4</accession>
<organism evidence="4 5">
    <name type="scientific">Chitinophaga defluvii</name>
    <dbReference type="NCBI Taxonomy" id="3163343"/>
    <lineage>
        <taxon>Bacteria</taxon>
        <taxon>Pseudomonadati</taxon>
        <taxon>Bacteroidota</taxon>
        <taxon>Chitinophagia</taxon>
        <taxon>Chitinophagales</taxon>
        <taxon>Chitinophagaceae</taxon>
        <taxon>Chitinophaga</taxon>
    </lineage>
</organism>
<evidence type="ECO:0000256" key="1">
    <source>
        <dbReference type="ARBA" id="ARBA00022801"/>
    </source>
</evidence>
<proteinExistence type="predicted"/>
<dbReference type="InterPro" id="IPR051056">
    <property type="entry name" value="Glycosyl_Hydrolase_73"/>
</dbReference>
<dbReference type="Proteomes" id="UP001549749">
    <property type="component" value="Unassembled WGS sequence"/>
</dbReference>
<keyword evidence="2" id="KW-0732">Signal</keyword>
<feature type="domain" description="Mannosyl-glycoprotein endo-beta-N-acetylglucosamidase-like" evidence="3">
    <location>
        <begin position="41"/>
        <end position="161"/>
    </location>
</feature>
<comment type="caution">
    <text evidence="4">The sequence shown here is derived from an EMBL/GenBank/DDBJ whole genome shotgun (WGS) entry which is preliminary data.</text>
</comment>
<dbReference type="Gene3D" id="1.10.530.10">
    <property type="match status" value="1"/>
</dbReference>
<dbReference type="PANTHER" id="PTHR33308:SF9">
    <property type="entry name" value="PEPTIDOGLYCAN HYDROLASE FLGJ"/>
    <property type="match status" value="1"/>
</dbReference>
<dbReference type="RefSeq" id="WP_354661225.1">
    <property type="nucleotide sequence ID" value="NZ_JBEXAC010000002.1"/>
</dbReference>
<keyword evidence="1" id="KW-0378">Hydrolase</keyword>
<name>A0ABV2T6D4_9BACT</name>
<dbReference type="PANTHER" id="PTHR33308">
    <property type="entry name" value="PEPTIDOGLYCAN HYDROLASE FLGJ"/>
    <property type="match status" value="1"/>
</dbReference>
<keyword evidence="5" id="KW-1185">Reference proteome</keyword>
<evidence type="ECO:0000313" key="5">
    <source>
        <dbReference type="Proteomes" id="UP001549749"/>
    </source>
</evidence>
<feature type="signal peptide" evidence="2">
    <location>
        <begin position="1"/>
        <end position="26"/>
    </location>
</feature>
<gene>
    <name evidence="4" type="ORF">ABR189_14450</name>
</gene>
<feature type="chain" id="PRO_5045295813" evidence="2">
    <location>
        <begin position="27"/>
        <end position="176"/>
    </location>
</feature>
<dbReference type="InterPro" id="IPR002901">
    <property type="entry name" value="MGlyc_endo_b_GlcNAc-like_dom"/>
</dbReference>
<evidence type="ECO:0000256" key="2">
    <source>
        <dbReference type="SAM" id="SignalP"/>
    </source>
</evidence>
<sequence>MRYFKQLKGRVWLCAIFILLSNVVSAQHSTKSYIKKYTPVSQEIMEETGIPASVILGVAMLESGAGNSKNTKLLRNHFGIVGKNNLAKRKAGYRSSYKEYATDLDSYKHFARLLASKKWFSKVQGKPDFATWLKHMNHGGYSSAGQVWIKRVTAIINRHKLYQLDTKMDVDVAKQP</sequence>
<dbReference type="Pfam" id="PF01832">
    <property type="entry name" value="Glucosaminidase"/>
    <property type="match status" value="1"/>
</dbReference>
<reference evidence="4 5" key="1">
    <citation type="submission" date="2024-06" db="EMBL/GenBank/DDBJ databases">
        <title>Chitinophaga defluvii sp. nov., isolated from municipal sewage.</title>
        <authorList>
            <person name="Zhang L."/>
        </authorList>
    </citation>
    <scope>NUCLEOTIDE SEQUENCE [LARGE SCALE GENOMIC DNA]</scope>
    <source>
        <strain evidence="4 5">H8</strain>
    </source>
</reference>
<protein>
    <submittedName>
        <fullName evidence="4">Glucosaminidase domain-containing protein</fullName>
    </submittedName>
</protein>
<evidence type="ECO:0000259" key="3">
    <source>
        <dbReference type="Pfam" id="PF01832"/>
    </source>
</evidence>